<dbReference type="GO" id="GO:0016020">
    <property type="term" value="C:membrane"/>
    <property type="evidence" value="ECO:0007669"/>
    <property type="project" value="UniProtKB-SubCell"/>
</dbReference>
<dbReference type="PANTHER" id="PTHR31042:SF70">
    <property type="entry name" value="OS01G0695200 PROTEIN"/>
    <property type="match status" value="1"/>
</dbReference>
<dbReference type="GO" id="GO:0016757">
    <property type="term" value="F:glycosyltransferase activity"/>
    <property type="evidence" value="ECO:0007669"/>
    <property type="project" value="UniProtKB-KW"/>
</dbReference>
<reference evidence="6 7" key="1">
    <citation type="submission" date="2024-02" db="EMBL/GenBank/DDBJ databases">
        <authorList>
            <person name="Vignale AGUSTIN F."/>
            <person name="Sosa J E."/>
            <person name="Modenutti C."/>
        </authorList>
    </citation>
    <scope>NUCLEOTIDE SEQUENCE [LARGE SCALE GENOMIC DNA]</scope>
</reference>
<keyword evidence="3" id="KW-0808">Transferase</keyword>
<evidence type="ECO:0000256" key="4">
    <source>
        <dbReference type="ARBA" id="ARBA00023136"/>
    </source>
</evidence>
<keyword evidence="4" id="KW-0472">Membrane</keyword>
<gene>
    <name evidence="6" type="ORF">ILEXP_LOCUS13864</name>
</gene>
<dbReference type="AlphaFoldDB" id="A0ABC8RM58"/>
<dbReference type="PANTHER" id="PTHR31042">
    <property type="entry name" value="CORE-2/I-BRANCHING BETA-1,6-N-ACETYLGLUCOSAMINYLTRANSFERASE FAMILY PROTEIN-RELATED"/>
    <property type="match status" value="1"/>
</dbReference>
<accession>A0ABC8RM58</accession>
<dbReference type="Pfam" id="PF02485">
    <property type="entry name" value="Branch"/>
    <property type="match status" value="1"/>
</dbReference>
<proteinExistence type="predicted"/>
<keyword evidence="2" id="KW-0328">Glycosyltransferase</keyword>
<dbReference type="InterPro" id="IPR044174">
    <property type="entry name" value="BC10-like"/>
</dbReference>
<organism evidence="6 7">
    <name type="scientific">Ilex paraguariensis</name>
    <name type="common">yerba mate</name>
    <dbReference type="NCBI Taxonomy" id="185542"/>
    <lineage>
        <taxon>Eukaryota</taxon>
        <taxon>Viridiplantae</taxon>
        <taxon>Streptophyta</taxon>
        <taxon>Embryophyta</taxon>
        <taxon>Tracheophyta</taxon>
        <taxon>Spermatophyta</taxon>
        <taxon>Magnoliopsida</taxon>
        <taxon>eudicotyledons</taxon>
        <taxon>Gunneridae</taxon>
        <taxon>Pentapetalae</taxon>
        <taxon>asterids</taxon>
        <taxon>campanulids</taxon>
        <taxon>Aquifoliales</taxon>
        <taxon>Aquifoliaceae</taxon>
        <taxon>Ilex</taxon>
    </lineage>
</organism>
<dbReference type="EMBL" id="CAUOFW020001530">
    <property type="protein sequence ID" value="CAK9146031.1"/>
    <property type="molecule type" value="Genomic_DNA"/>
</dbReference>
<evidence type="ECO:0000256" key="1">
    <source>
        <dbReference type="ARBA" id="ARBA00004606"/>
    </source>
</evidence>
<dbReference type="Proteomes" id="UP001642360">
    <property type="component" value="Unassembled WGS sequence"/>
</dbReference>
<evidence type="ECO:0008006" key="8">
    <source>
        <dbReference type="Google" id="ProtNLM"/>
    </source>
</evidence>
<comment type="subcellular location">
    <subcellularLocation>
        <location evidence="1">Membrane</location>
        <topology evidence="1">Single-pass type II membrane protein</topology>
    </subcellularLocation>
</comment>
<evidence type="ECO:0000313" key="7">
    <source>
        <dbReference type="Proteomes" id="UP001642360"/>
    </source>
</evidence>
<sequence>MMKRRPASSSLRHRLFLFGLKLVILLSAFLCLFALLRLHSLYKLQPARHRRYIHHFEGSPKIAFLFLVRENLPLDFLWHSFFQNGDVANFSIYVHSKPGFVFDKSTTRSTFFYGRQLRNSIRVAWGEPSMIEAETLLFEAAIDNPANQRFVLLSDSCVPLYNFSYVYSYLMSSPRSFVDSFVDVKELRYNPKMSPGIPEAKWRKGSQWIALIRRHAEVVVDDDVVLSLFKKFCKRRPLLDSSKGNVSLKQIEHNCIPDEHFVQTLLTLRGLEDELERRTLTYSLWNQSGVKMDTKSWHPVTFNYANAGQLQINKIKDIKHIDYKSENRTELCRTNSSLAPCFVFARKFSHGAAMRLLIDGVVGTYDLDALFDTPK</sequence>
<keyword evidence="5" id="KW-0325">Glycoprotein</keyword>
<comment type="caution">
    <text evidence="6">The sequence shown here is derived from an EMBL/GenBank/DDBJ whole genome shotgun (WGS) entry which is preliminary data.</text>
</comment>
<protein>
    <recommendedName>
        <fullName evidence="8">Core-2/I-branching beta-1,6-N-acetylglucosaminyltransferase family protein</fullName>
    </recommendedName>
</protein>
<dbReference type="InterPro" id="IPR003406">
    <property type="entry name" value="Glyco_trans_14"/>
</dbReference>
<evidence type="ECO:0000313" key="6">
    <source>
        <dbReference type="EMBL" id="CAK9146031.1"/>
    </source>
</evidence>
<name>A0ABC8RM58_9AQUA</name>
<evidence type="ECO:0000256" key="3">
    <source>
        <dbReference type="ARBA" id="ARBA00022679"/>
    </source>
</evidence>
<evidence type="ECO:0000256" key="2">
    <source>
        <dbReference type="ARBA" id="ARBA00022676"/>
    </source>
</evidence>
<keyword evidence="7" id="KW-1185">Reference proteome</keyword>
<evidence type="ECO:0000256" key="5">
    <source>
        <dbReference type="ARBA" id="ARBA00023180"/>
    </source>
</evidence>